<dbReference type="GO" id="GO:0008654">
    <property type="term" value="P:phospholipid biosynthetic process"/>
    <property type="evidence" value="ECO:0007669"/>
    <property type="project" value="TreeGrafter"/>
</dbReference>
<dbReference type="SMART" id="SM00563">
    <property type="entry name" value="PlsC"/>
    <property type="match status" value="1"/>
</dbReference>
<dbReference type="EMBL" id="JNBS01003753">
    <property type="protein sequence ID" value="OQR85436.1"/>
    <property type="molecule type" value="Genomic_DNA"/>
</dbReference>
<dbReference type="STRING" id="74557.A0A1V9YID6"/>
<dbReference type="GO" id="GO:0031966">
    <property type="term" value="C:mitochondrial membrane"/>
    <property type="evidence" value="ECO:0007669"/>
    <property type="project" value="TreeGrafter"/>
</dbReference>
<comment type="caution">
    <text evidence="3">The sequence shown here is derived from an EMBL/GenBank/DDBJ whole genome shotgun (WGS) entry which is preliminary data.</text>
</comment>
<proteinExistence type="predicted"/>
<dbReference type="PANTHER" id="PTHR12563:SF17">
    <property type="entry name" value="DIHYDROXYACETONE PHOSPHATE ACYLTRANSFERASE"/>
    <property type="match status" value="1"/>
</dbReference>
<protein>
    <submittedName>
        <fullName evidence="3">Glycerol-3-phosphate acyltransferase</fullName>
    </submittedName>
</protein>
<keyword evidence="3" id="KW-0012">Acyltransferase</keyword>
<accession>A0A1V9YID6</accession>
<reference evidence="3 4" key="1">
    <citation type="journal article" date="2014" name="Genome Biol. Evol.">
        <title>The secreted proteins of Achlya hypogyna and Thraustotheca clavata identify the ancestral oomycete secretome and reveal gene acquisitions by horizontal gene transfer.</title>
        <authorList>
            <person name="Misner I."/>
            <person name="Blouin N."/>
            <person name="Leonard G."/>
            <person name="Richards T.A."/>
            <person name="Lane C.E."/>
        </authorList>
    </citation>
    <scope>NUCLEOTIDE SEQUENCE [LARGE SCALE GENOMIC DNA]</scope>
    <source>
        <strain evidence="3 4">ATCC 34112</strain>
    </source>
</reference>
<name>A0A1V9YID6_9STRA</name>
<dbReference type="GO" id="GO:0004366">
    <property type="term" value="F:glycerol-3-phosphate O-acyltransferase activity"/>
    <property type="evidence" value="ECO:0007669"/>
    <property type="project" value="TreeGrafter"/>
</dbReference>
<keyword evidence="3" id="KW-0808">Transferase</keyword>
<sequence length="302" mass="34634">MDKDSKRIQQVYCKYLFTKALRPAVSKKLKHSLLRQLYRQNQGMLVVVEENAIQSINTKPQGAVMSTAMKEILTIQGSPHTIEFLDMDCLTNIFQFYCDVVFVAKVVQIDNMFARCLDYFEGVLSAIKSLNISMEYVNQLTAKVKKVFWTIRPKMMMPIVRSLGYIFCTGWRLIFEGLYIDTASIERIKKLVDEINEDVSLAFTPTHILCVLLPLPRIAAGNNFNLPLVGSYLRSNGSFFICRSFQGDTLYNETLTSYVHELLEDSTPIEVFVEGGRSRHGRVMKPSYEAAFWIFQYDCCLS</sequence>
<dbReference type="GO" id="GO:0006072">
    <property type="term" value="P:glycerol-3-phosphate metabolic process"/>
    <property type="evidence" value="ECO:0007669"/>
    <property type="project" value="TreeGrafter"/>
</dbReference>
<gene>
    <name evidence="3" type="ORF">THRCLA_10695</name>
</gene>
<dbReference type="PANTHER" id="PTHR12563">
    <property type="entry name" value="GLYCEROL-3-PHOSPHATE ACYLTRANSFERASE"/>
    <property type="match status" value="1"/>
</dbReference>
<dbReference type="GO" id="GO:0012505">
    <property type="term" value="C:endomembrane system"/>
    <property type="evidence" value="ECO:0007669"/>
    <property type="project" value="UniProtKB-SubCell"/>
</dbReference>
<evidence type="ECO:0000259" key="2">
    <source>
        <dbReference type="SMART" id="SM00563"/>
    </source>
</evidence>
<organism evidence="3 4">
    <name type="scientific">Thraustotheca clavata</name>
    <dbReference type="NCBI Taxonomy" id="74557"/>
    <lineage>
        <taxon>Eukaryota</taxon>
        <taxon>Sar</taxon>
        <taxon>Stramenopiles</taxon>
        <taxon>Oomycota</taxon>
        <taxon>Saprolegniomycetes</taxon>
        <taxon>Saprolegniales</taxon>
        <taxon>Achlyaceae</taxon>
        <taxon>Thraustotheca</taxon>
    </lineage>
</organism>
<dbReference type="GO" id="GO:0006631">
    <property type="term" value="P:fatty acid metabolic process"/>
    <property type="evidence" value="ECO:0007669"/>
    <property type="project" value="TreeGrafter"/>
</dbReference>
<keyword evidence="4" id="KW-1185">Reference proteome</keyword>
<feature type="domain" description="Phospholipid/glycerol acyltransferase" evidence="2">
    <location>
        <begin position="201"/>
        <end position="298"/>
    </location>
</feature>
<dbReference type="InterPro" id="IPR002123">
    <property type="entry name" value="Plipid/glycerol_acylTrfase"/>
</dbReference>
<dbReference type="SUPFAM" id="SSF69593">
    <property type="entry name" value="Glycerol-3-phosphate (1)-acyltransferase"/>
    <property type="match status" value="1"/>
</dbReference>
<dbReference type="Pfam" id="PF01553">
    <property type="entry name" value="Acyltransferase"/>
    <property type="match status" value="1"/>
</dbReference>
<dbReference type="Proteomes" id="UP000243217">
    <property type="component" value="Unassembled WGS sequence"/>
</dbReference>
<comment type="subcellular location">
    <subcellularLocation>
        <location evidence="1">Endomembrane system</location>
        <topology evidence="1">Peripheral membrane protein</topology>
    </subcellularLocation>
</comment>
<dbReference type="OrthoDB" id="10255570at2759"/>
<dbReference type="AlphaFoldDB" id="A0A1V9YID6"/>
<evidence type="ECO:0000256" key="1">
    <source>
        <dbReference type="ARBA" id="ARBA00004184"/>
    </source>
</evidence>
<evidence type="ECO:0000313" key="4">
    <source>
        <dbReference type="Proteomes" id="UP000243217"/>
    </source>
</evidence>
<dbReference type="GO" id="GO:0019432">
    <property type="term" value="P:triglyceride biosynthetic process"/>
    <property type="evidence" value="ECO:0007669"/>
    <property type="project" value="TreeGrafter"/>
</dbReference>
<evidence type="ECO:0000313" key="3">
    <source>
        <dbReference type="EMBL" id="OQR85436.1"/>
    </source>
</evidence>
<dbReference type="InterPro" id="IPR022284">
    <property type="entry name" value="GPAT/DHAPAT"/>
</dbReference>